<organism evidence="8 9">
    <name type="scientific">Pseudochrobactrum asaccharolyticum</name>
    <dbReference type="NCBI Taxonomy" id="354351"/>
    <lineage>
        <taxon>Bacteria</taxon>
        <taxon>Pseudomonadati</taxon>
        <taxon>Pseudomonadota</taxon>
        <taxon>Alphaproteobacteria</taxon>
        <taxon>Hyphomicrobiales</taxon>
        <taxon>Brucellaceae</taxon>
        <taxon>Pseudochrobactrum</taxon>
    </lineage>
</organism>
<dbReference type="PANTHER" id="PTHR30055:SF151">
    <property type="entry name" value="TRANSCRIPTIONAL REGULATORY PROTEIN"/>
    <property type="match status" value="1"/>
</dbReference>
<feature type="domain" description="HTH tetR-type" evidence="7">
    <location>
        <begin position="3"/>
        <end position="63"/>
    </location>
</feature>
<dbReference type="PANTHER" id="PTHR30055">
    <property type="entry name" value="HTH-TYPE TRANSCRIPTIONAL REGULATOR RUTR"/>
    <property type="match status" value="1"/>
</dbReference>
<feature type="DNA-binding region" description="H-T-H motif" evidence="6">
    <location>
        <begin position="26"/>
        <end position="45"/>
    </location>
</feature>
<sequence>MTKLDRQSVIRAALDLLNEVGADGLTTRKLAERLHVQQPALYWHFRNKRVLLDALAEAMLNENHSHSLPLEGEDWRHFLRNNGRSFRKALLSYRDGARIHAGTRPSAPHFATAEAQIRFLCQAGFSAENAVRALSVIGHYTVGSVLEQQSAQEDAQERQEATTPSAEGASDFLLKILDHFDDDEAERSFDYGLDALIAGFEALQQS</sequence>
<keyword evidence="5" id="KW-0804">Transcription</keyword>
<gene>
    <name evidence="8" type="ORF">DFR47_102509</name>
</gene>
<evidence type="ECO:0000256" key="3">
    <source>
        <dbReference type="ARBA" id="ARBA00023015"/>
    </source>
</evidence>
<dbReference type="RefSeq" id="WP_113943683.1">
    <property type="nucleotide sequence ID" value="NZ_JBHEEG010000002.1"/>
</dbReference>
<evidence type="ECO:0000259" key="7">
    <source>
        <dbReference type="PROSITE" id="PS50977"/>
    </source>
</evidence>
<evidence type="ECO:0000256" key="4">
    <source>
        <dbReference type="ARBA" id="ARBA00023125"/>
    </source>
</evidence>
<dbReference type="InterPro" id="IPR050109">
    <property type="entry name" value="HTH-type_TetR-like_transc_reg"/>
</dbReference>
<keyword evidence="9" id="KW-1185">Reference proteome</keyword>
<dbReference type="Pfam" id="PF02909">
    <property type="entry name" value="TetR_C_1"/>
    <property type="match status" value="1"/>
</dbReference>
<dbReference type="PRINTS" id="PR00400">
    <property type="entry name" value="TETREPRESSOR"/>
</dbReference>
<name>A0A366E5S2_9HYPH</name>
<dbReference type="InterPro" id="IPR003012">
    <property type="entry name" value="Tet_transcr_reg_TetR"/>
</dbReference>
<evidence type="ECO:0000256" key="5">
    <source>
        <dbReference type="ARBA" id="ARBA00023163"/>
    </source>
</evidence>
<dbReference type="Gene3D" id="1.10.357.10">
    <property type="entry name" value="Tetracycline Repressor, domain 2"/>
    <property type="match status" value="1"/>
</dbReference>
<comment type="function">
    <text evidence="1">TetR is the repressor of the tetracycline resistance element; its N-terminal region forms a helix-turn-helix structure and binds DNA. Binding of tetracycline to TetR reduces the repressor affinity for the tetracycline resistance gene (tetA) promoter operator sites.</text>
</comment>
<dbReference type="GO" id="GO:0046677">
    <property type="term" value="P:response to antibiotic"/>
    <property type="evidence" value="ECO:0007669"/>
    <property type="project" value="InterPro"/>
</dbReference>
<comment type="caution">
    <text evidence="8">The sequence shown here is derived from an EMBL/GenBank/DDBJ whole genome shotgun (WGS) entry which is preliminary data.</text>
</comment>
<evidence type="ECO:0000256" key="2">
    <source>
        <dbReference type="ARBA" id="ARBA00022491"/>
    </source>
</evidence>
<dbReference type="SUPFAM" id="SSF48498">
    <property type="entry name" value="Tetracyclin repressor-like, C-terminal domain"/>
    <property type="match status" value="1"/>
</dbReference>
<dbReference type="NCBIfam" id="NF010319">
    <property type="entry name" value="PRK13756.1"/>
    <property type="match status" value="1"/>
</dbReference>
<dbReference type="GO" id="GO:0003700">
    <property type="term" value="F:DNA-binding transcription factor activity"/>
    <property type="evidence" value="ECO:0007669"/>
    <property type="project" value="TreeGrafter"/>
</dbReference>
<dbReference type="GO" id="GO:0045892">
    <property type="term" value="P:negative regulation of DNA-templated transcription"/>
    <property type="evidence" value="ECO:0007669"/>
    <property type="project" value="InterPro"/>
</dbReference>
<dbReference type="EMBL" id="QNRH01000002">
    <property type="protein sequence ID" value="RBO97720.1"/>
    <property type="molecule type" value="Genomic_DNA"/>
</dbReference>
<dbReference type="InterPro" id="IPR009057">
    <property type="entry name" value="Homeodomain-like_sf"/>
</dbReference>
<keyword evidence="4 6" id="KW-0238">DNA-binding</keyword>
<proteinExistence type="predicted"/>
<dbReference type="OrthoDB" id="4541465at2"/>
<dbReference type="Gene3D" id="1.10.10.60">
    <property type="entry name" value="Homeodomain-like"/>
    <property type="match status" value="1"/>
</dbReference>
<dbReference type="Pfam" id="PF00440">
    <property type="entry name" value="TetR_N"/>
    <property type="match status" value="1"/>
</dbReference>
<dbReference type="GO" id="GO:0000976">
    <property type="term" value="F:transcription cis-regulatory region binding"/>
    <property type="evidence" value="ECO:0007669"/>
    <property type="project" value="TreeGrafter"/>
</dbReference>
<evidence type="ECO:0000313" key="9">
    <source>
        <dbReference type="Proteomes" id="UP000252893"/>
    </source>
</evidence>
<dbReference type="InterPro" id="IPR001647">
    <property type="entry name" value="HTH_TetR"/>
</dbReference>
<dbReference type="SUPFAM" id="SSF46689">
    <property type="entry name" value="Homeodomain-like"/>
    <property type="match status" value="1"/>
</dbReference>
<dbReference type="InterPro" id="IPR004111">
    <property type="entry name" value="Repressor_TetR_C"/>
</dbReference>
<keyword evidence="3" id="KW-0805">Transcription regulation</keyword>
<dbReference type="PRINTS" id="PR00455">
    <property type="entry name" value="HTHTETR"/>
</dbReference>
<reference evidence="8 9" key="1">
    <citation type="submission" date="2018-06" db="EMBL/GenBank/DDBJ databases">
        <title>Genomic Encyclopedia of Type Strains, Phase IV (KMG-IV): sequencing the most valuable type-strain genomes for metagenomic binning, comparative biology and taxonomic classification.</title>
        <authorList>
            <person name="Goeker M."/>
        </authorList>
    </citation>
    <scope>NUCLEOTIDE SEQUENCE [LARGE SCALE GENOMIC DNA]</scope>
    <source>
        <strain evidence="8 9">DSM 25619</strain>
    </source>
</reference>
<evidence type="ECO:0000256" key="6">
    <source>
        <dbReference type="PROSITE-ProRule" id="PRU00335"/>
    </source>
</evidence>
<evidence type="ECO:0000256" key="1">
    <source>
        <dbReference type="ARBA" id="ARBA00002856"/>
    </source>
</evidence>
<dbReference type="AlphaFoldDB" id="A0A366E5S2"/>
<dbReference type="PROSITE" id="PS50977">
    <property type="entry name" value="HTH_TETR_2"/>
    <property type="match status" value="1"/>
</dbReference>
<dbReference type="InterPro" id="IPR036271">
    <property type="entry name" value="Tet_transcr_reg_TetR-rel_C_sf"/>
</dbReference>
<dbReference type="Proteomes" id="UP000252893">
    <property type="component" value="Unassembled WGS sequence"/>
</dbReference>
<protein>
    <submittedName>
        <fullName evidence="8">TetR family transcriptional regulator</fullName>
    </submittedName>
</protein>
<keyword evidence="2" id="KW-0678">Repressor</keyword>
<evidence type="ECO:0000313" key="8">
    <source>
        <dbReference type="EMBL" id="RBO97720.1"/>
    </source>
</evidence>
<accession>A0A366E5S2</accession>